<protein>
    <recommendedName>
        <fullName evidence="3">Lipoprotein</fullName>
    </recommendedName>
</protein>
<dbReference type="Proteomes" id="UP001292216">
    <property type="component" value="Unassembled WGS sequence"/>
</dbReference>
<gene>
    <name evidence="1" type="ORF">U9M73_17895</name>
</gene>
<sequence>MQRRGVKISLCFMWGVLMMMVVIAGCASSEPSWTDFVGATVEKNFPVPKEANQTETALNNSKMDYVNYRLTGLKESSEIPEAYQKVIAEWGWKEKKEESTGSTRVYEKGKQIVQLTLHDNSFTVLVPKKEAKTVIQGLESSSP</sequence>
<accession>A0ABU5PPE9</accession>
<proteinExistence type="predicted"/>
<dbReference type="EMBL" id="JAYERP010000001">
    <property type="protein sequence ID" value="MEA3571818.1"/>
    <property type="molecule type" value="Genomic_DNA"/>
</dbReference>
<evidence type="ECO:0000313" key="2">
    <source>
        <dbReference type="Proteomes" id="UP001292216"/>
    </source>
</evidence>
<dbReference type="RefSeq" id="WP_009226373.1">
    <property type="nucleotide sequence ID" value="NZ_CBCSKM010000020.1"/>
</dbReference>
<reference evidence="1 2" key="1">
    <citation type="submission" date="2023-12" db="EMBL/GenBank/DDBJ databases">
        <title>Whole genome sequencing of Paenibacillus phoenicis isolated from the Phoenix Mars Lander spacecraft assembly facility.</title>
        <authorList>
            <person name="Garcia A."/>
            <person name="Venkateswaran K."/>
        </authorList>
    </citation>
    <scope>NUCLEOTIDE SEQUENCE [LARGE SCALE GENOMIC DNA]</scope>
    <source>
        <strain evidence="1 2">3PO2SA</strain>
    </source>
</reference>
<dbReference type="PROSITE" id="PS51257">
    <property type="entry name" value="PROKAR_LIPOPROTEIN"/>
    <property type="match status" value="1"/>
</dbReference>
<evidence type="ECO:0000313" key="1">
    <source>
        <dbReference type="EMBL" id="MEA3571818.1"/>
    </source>
</evidence>
<evidence type="ECO:0008006" key="3">
    <source>
        <dbReference type="Google" id="ProtNLM"/>
    </source>
</evidence>
<keyword evidence="2" id="KW-1185">Reference proteome</keyword>
<organism evidence="1 2">
    <name type="scientific">Paenibacillus phoenicis</name>
    <dbReference type="NCBI Taxonomy" id="554117"/>
    <lineage>
        <taxon>Bacteria</taxon>
        <taxon>Bacillati</taxon>
        <taxon>Bacillota</taxon>
        <taxon>Bacilli</taxon>
        <taxon>Bacillales</taxon>
        <taxon>Paenibacillaceae</taxon>
        <taxon>Paenibacillus</taxon>
    </lineage>
</organism>
<comment type="caution">
    <text evidence="1">The sequence shown here is derived from an EMBL/GenBank/DDBJ whole genome shotgun (WGS) entry which is preliminary data.</text>
</comment>
<name>A0ABU5PPE9_9BACL</name>